<dbReference type="EMBL" id="LNNH01000012">
    <property type="protein sequence ID" value="KWW21307.1"/>
    <property type="molecule type" value="Genomic_DNA"/>
</dbReference>
<evidence type="ECO:0000313" key="2">
    <source>
        <dbReference type="Proteomes" id="UP000064189"/>
    </source>
</evidence>
<evidence type="ECO:0000313" key="1">
    <source>
        <dbReference type="EMBL" id="KWW21307.1"/>
    </source>
</evidence>
<comment type="caution">
    <text evidence="1">The sequence shown here is derived from an EMBL/GenBank/DDBJ whole genome shotgun (WGS) entry which is preliminary data.</text>
</comment>
<name>A0A109N0L9_9BACI</name>
<sequence length="97" mass="11531">MMKWYRCRAVTLYKGVPLQVLTYNEMCCTLIPSNTHFMFADMLNWLTLYLIGQVSLVREPAFIFIRSSIRFIRNQSNSNLLENGHQLNMEKFFEKIT</sequence>
<organism evidence="1 2">
    <name type="scientific">Peribacillus simplex</name>
    <dbReference type="NCBI Taxonomy" id="1478"/>
    <lineage>
        <taxon>Bacteria</taxon>
        <taxon>Bacillati</taxon>
        <taxon>Bacillota</taxon>
        <taxon>Bacilli</taxon>
        <taxon>Bacillales</taxon>
        <taxon>Bacillaceae</taxon>
        <taxon>Peribacillus</taxon>
    </lineage>
</organism>
<dbReference type="Proteomes" id="UP000064189">
    <property type="component" value="Unassembled WGS sequence"/>
</dbReference>
<accession>A0A109N0L9</accession>
<keyword evidence="2" id="KW-1185">Reference proteome</keyword>
<reference evidence="1 2" key="1">
    <citation type="submission" date="2015-11" db="EMBL/GenBank/DDBJ databases">
        <title>Genome Sequence of Bacillus simplex strain VanAntwerpen2.</title>
        <authorList>
            <person name="Couger M.B."/>
        </authorList>
    </citation>
    <scope>NUCLEOTIDE SEQUENCE [LARGE SCALE GENOMIC DNA]</scope>
    <source>
        <strain evidence="1 2">VanAntwerpen02</strain>
    </source>
</reference>
<proteinExistence type="predicted"/>
<protein>
    <submittedName>
        <fullName evidence="1">Uncharacterized protein</fullName>
    </submittedName>
</protein>
<gene>
    <name evidence="1" type="ORF">AS888_17085</name>
</gene>
<dbReference type="AlphaFoldDB" id="A0A109N0L9"/>